<protein>
    <recommendedName>
        <fullName evidence="3">4'-phosphopantetheinyl transferase N-terminal domain-containing protein</fullName>
    </recommendedName>
</protein>
<dbReference type="InterPro" id="IPR050559">
    <property type="entry name" value="P-Pant_transferase_sf"/>
</dbReference>
<dbReference type="SUPFAM" id="SSF56214">
    <property type="entry name" value="4'-phosphopantetheinyl transferase"/>
    <property type="match status" value="1"/>
</dbReference>
<dbReference type="RefSeq" id="WP_344938769.1">
    <property type="nucleotide sequence ID" value="NZ_BAAAZR010000004.1"/>
</dbReference>
<dbReference type="Gene3D" id="3.90.470.20">
    <property type="entry name" value="4'-phosphopantetheinyl transferase domain"/>
    <property type="match status" value="1"/>
</dbReference>
<evidence type="ECO:0000313" key="4">
    <source>
        <dbReference type="EMBL" id="GAA3806576.1"/>
    </source>
</evidence>
<reference evidence="5" key="1">
    <citation type="journal article" date="2019" name="Int. J. Syst. Evol. Microbiol.">
        <title>The Global Catalogue of Microorganisms (GCM) 10K type strain sequencing project: providing services to taxonomists for standard genome sequencing and annotation.</title>
        <authorList>
            <consortium name="The Broad Institute Genomics Platform"/>
            <consortium name="The Broad Institute Genome Sequencing Center for Infectious Disease"/>
            <person name="Wu L."/>
            <person name="Ma J."/>
        </authorList>
    </citation>
    <scope>NUCLEOTIDE SEQUENCE [LARGE SCALE GENOMIC DNA]</scope>
    <source>
        <strain evidence="5">JCM 16908</strain>
    </source>
</reference>
<dbReference type="PANTHER" id="PTHR12215:SF10">
    <property type="entry name" value="L-AMINOADIPATE-SEMIALDEHYDE DEHYDROGENASE-PHOSPHOPANTETHEINYL TRANSFERASE"/>
    <property type="match status" value="1"/>
</dbReference>
<evidence type="ECO:0000256" key="1">
    <source>
        <dbReference type="ARBA" id="ARBA00022679"/>
    </source>
</evidence>
<dbReference type="Pfam" id="PF22624">
    <property type="entry name" value="AASDHPPT_N"/>
    <property type="match status" value="1"/>
</dbReference>
<evidence type="ECO:0000259" key="3">
    <source>
        <dbReference type="Pfam" id="PF22624"/>
    </source>
</evidence>
<proteinExistence type="predicted"/>
<dbReference type="InterPro" id="IPR037143">
    <property type="entry name" value="4-PPantetheinyl_Trfase_dom_sf"/>
</dbReference>
<keyword evidence="1" id="KW-0808">Transferase</keyword>
<dbReference type="PANTHER" id="PTHR12215">
    <property type="entry name" value="PHOSPHOPANTETHEINE TRANSFERASE"/>
    <property type="match status" value="1"/>
</dbReference>
<sequence length="236" mass="25273">MRPSLVMAGPSAAVLARASGTLTLAENERAERFLQERDRHDFVAAHLLVRQCAATYLGLSANDLTLVQHCEEHGPGHGRPSIMEVPDLGVSLSHTPGYVCAVVGMGQVGVDAELAPEGDADPEVAGLALTPRETALVGGDNRRMIRQWVRKEALVKRGELSLDRFPRTDLSELPLDPSPRPANGSGPYPVATGPSGDGEGVTTLEWRGRRLLEWTAGIVIATAITDHPAELRRIDA</sequence>
<organism evidence="4 5">
    <name type="scientific">Sphaerisporangium flaviroseum</name>
    <dbReference type="NCBI Taxonomy" id="509199"/>
    <lineage>
        <taxon>Bacteria</taxon>
        <taxon>Bacillati</taxon>
        <taxon>Actinomycetota</taxon>
        <taxon>Actinomycetes</taxon>
        <taxon>Streptosporangiales</taxon>
        <taxon>Streptosporangiaceae</taxon>
        <taxon>Sphaerisporangium</taxon>
    </lineage>
</organism>
<dbReference type="Proteomes" id="UP001500888">
    <property type="component" value="Unassembled WGS sequence"/>
</dbReference>
<feature type="domain" description="4'-phosphopantetheinyl transferase N-terminal" evidence="3">
    <location>
        <begin position="10"/>
        <end position="100"/>
    </location>
</feature>
<evidence type="ECO:0000256" key="2">
    <source>
        <dbReference type="SAM" id="MobiDB-lite"/>
    </source>
</evidence>
<comment type="caution">
    <text evidence="4">The sequence shown here is derived from an EMBL/GenBank/DDBJ whole genome shotgun (WGS) entry which is preliminary data.</text>
</comment>
<accession>A0ABP7I564</accession>
<keyword evidence="5" id="KW-1185">Reference proteome</keyword>
<dbReference type="EMBL" id="BAAAZR010000004">
    <property type="protein sequence ID" value="GAA3806576.1"/>
    <property type="molecule type" value="Genomic_DNA"/>
</dbReference>
<evidence type="ECO:0000313" key="5">
    <source>
        <dbReference type="Proteomes" id="UP001500888"/>
    </source>
</evidence>
<feature type="region of interest" description="Disordered" evidence="2">
    <location>
        <begin position="168"/>
        <end position="202"/>
    </location>
</feature>
<name>A0ABP7I564_9ACTN</name>
<gene>
    <name evidence="4" type="ORF">GCM10022226_28340</name>
</gene>
<dbReference type="InterPro" id="IPR055066">
    <property type="entry name" value="AASDHPPT_N"/>
</dbReference>